<dbReference type="GeneID" id="25417085"/>
<evidence type="ECO:0000256" key="2">
    <source>
        <dbReference type="SAM" id="MobiDB-lite"/>
    </source>
</evidence>
<feature type="coiled-coil region" evidence="1">
    <location>
        <begin position="63"/>
        <end position="118"/>
    </location>
</feature>
<keyword evidence="4" id="KW-1185">Reference proteome</keyword>
<gene>
    <name evidence="3" type="ORF">M436DRAFT_82945</name>
</gene>
<dbReference type="RefSeq" id="XP_013426401.1">
    <property type="nucleotide sequence ID" value="XM_013570947.1"/>
</dbReference>
<feature type="region of interest" description="Disordered" evidence="2">
    <location>
        <begin position="1"/>
        <end position="53"/>
    </location>
</feature>
<dbReference type="HOGENOM" id="CLU_2003446_0_0_1"/>
<protein>
    <submittedName>
        <fullName evidence="3">Uncharacterized protein</fullName>
    </submittedName>
</protein>
<sequence length="124" mass="14566">MDKDTAKEIQNAQDQSTPRSTRKRKREDVDLEDGIKSPKEFLTPSNKKRLKATPKSVQKCKKCSALSKKNDQLQEELKQLEVEKKQLEDATMEHKTSLRKLYDVYDKMEQENEVLKTKLKKLEK</sequence>
<dbReference type="Proteomes" id="UP000027730">
    <property type="component" value="Unassembled WGS sequence"/>
</dbReference>
<feature type="compositionally biased region" description="Polar residues" evidence="2">
    <location>
        <begin position="8"/>
        <end position="19"/>
    </location>
</feature>
<reference evidence="3 4" key="1">
    <citation type="journal article" date="2014" name="BMC Genomics">
        <title>Genome sequencing of four Aureobasidium pullulans varieties: biotechnological potential, stress tolerance, and description of new species.</title>
        <authorList>
            <person name="Gostin Ar C."/>
            <person name="Ohm R.A."/>
            <person name="Kogej T."/>
            <person name="Sonjak S."/>
            <person name="Turk M."/>
            <person name="Zajc J."/>
            <person name="Zalar P."/>
            <person name="Grube M."/>
            <person name="Sun H."/>
            <person name="Han J."/>
            <person name="Sharma A."/>
            <person name="Chiniquy J."/>
            <person name="Ngan C.Y."/>
            <person name="Lipzen A."/>
            <person name="Barry K."/>
            <person name="Grigoriev I.V."/>
            <person name="Gunde-Cimerman N."/>
        </authorList>
    </citation>
    <scope>NUCLEOTIDE SEQUENCE [LARGE SCALE GENOMIC DNA]</scope>
    <source>
        <strain evidence="3 4">CBS 147.97</strain>
    </source>
</reference>
<name>A0A074WG25_9PEZI</name>
<evidence type="ECO:0000313" key="3">
    <source>
        <dbReference type="EMBL" id="KEQ72035.1"/>
    </source>
</evidence>
<evidence type="ECO:0000313" key="4">
    <source>
        <dbReference type="Proteomes" id="UP000027730"/>
    </source>
</evidence>
<organism evidence="3 4">
    <name type="scientific">Aureobasidium namibiae CBS 147.97</name>
    <dbReference type="NCBI Taxonomy" id="1043004"/>
    <lineage>
        <taxon>Eukaryota</taxon>
        <taxon>Fungi</taxon>
        <taxon>Dikarya</taxon>
        <taxon>Ascomycota</taxon>
        <taxon>Pezizomycotina</taxon>
        <taxon>Dothideomycetes</taxon>
        <taxon>Dothideomycetidae</taxon>
        <taxon>Dothideales</taxon>
        <taxon>Saccotheciaceae</taxon>
        <taxon>Aureobasidium</taxon>
    </lineage>
</organism>
<dbReference type="EMBL" id="KL584712">
    <property type="protein sequence ID" value="KEQ72035.1"/>
    <property type="molecule type" value="Genomic_DNA"/>
</dbReference>
<keyword evidence="1" id="KW-0175">Coiled coil</keyword>
<proteinExistence type="predicted"/>
<evidence type="ECO:0000256" key="1">
    <source>
        <dbReference type="SAM" id="Coils"/>
    </source>
</evidence>
<dbReference type="AlphaFoldDB" id="A0A074WG25"/>
<accession>A0A074WG25</accession>